<comment type="caution">
    <text evidence="6">The sequence shown here is derived from an EMBL/GenBank/DDBJ whole genome shotgun (WGS) entry which is preliminary data.</text>
</comment>
<evidence type="ECO:0000256" key="2">
    <source>
        <dbReference type="ARBA" id="ARBA00022525"/>
    </source>
</evidence>
<dbReference type="Proteomes" id="UP001183629">
    <property type="component" value="Unassembled WGS sequence"/>
</dbReference>
<evidence type="ECO:0000313" key="7">
    <source>
        <dbReference type="Proteomes" id="UP001183629"/>
    </source>
</evidence>
<feature type="domain" description="Laminin IV type B" evidence="5">
    <location>
        <begin position="34"/>
        <end position="138"/>
    </location>
</feature>
<dbReference type="AlphaFoldDB" id="A0AAE3ZM36"/>
<protein>
    <recommendedName>
        <fullName evidence="5">Laminin IV type B domain-containing protein</fullName>
    </recommendedName>
</protein>
<reference evidence="6 7" key="1">
    <citation type="submission" date="2023-07" db="EMBL/GenBank/DDBJ databases">
        <title>Sequencing the genomes of 1000 actinobacteria strains.</title>
        <authorList>
            <person name="Klenk H.-P."/>
        </authorList>
    </citation>
    <scope>NUCLEOTIDE SEQUENCE [LARGE SCALE GENOMIC DNA]</scope>
    <source>
        <strain evidence="6 7">DSM 44711</strain>
    </source>
</reference>
<dbReference type="PROSITE" id="PS51116">
    <property type="entry name" value="LAMININ_IVB"/>
    <property type="match status" value="1"/>
</dbReference>
<keyword evidence="2" id="KW-0964">Secreted</keyword>
<keyword evidence="7" id="KW-1185">Reference proteome</keyword>
<dbReference type="RefSeq" id="WP_310410100.1">
    <property type="nucleotide sequence ID" value="NZ_JAVDYC010000001.1"/>
</dbReference>
<dbReference type="GO" id="GO:0005604">
    <property type="term" value="C:basement membrane"/>
    <property type="evidence" value="ECO:0007669"/>
    <property type="project" value="UniProtKB-SubCell"/>
</dbReference>
<evidence type="ECO:0000256" key="4">
    <source>
        <dbReference type="ARBA" id="ARBA00022869"/>
    </source>
</evidence>
<evidence type="ECO:0000259" key="5">
    <source>
        <dbReference type="PROSITE" id="PS51116"/>
    </source>
</evidence>
<keyword evidence="4" id="KW-0084">Basement membrane</keyword>
<evidence type="ECO:0000313" key="6">
    <source>
        <dbReference type="EMBL" id="MDR7321231.1"/>
    </source>
</evidence>
<keyword evidence="3" id="KW-0272">Extracellular matrix</keyword>
<proteinExistence type="predicted"/>
<accession>A0AAE3ZM36</accession>
<organism evidence="6 7">
    <name type="scientific">Catenuloplanes niger</name>
    <dbReference type="NCBI Taxonomy" id="587534"/>
    <lineage>
        <taxon>Bacteria</taxon>
        <taxon>Bacillati</taxon>
        <taxon>Actinomycetota</taxon>
        <taxon>Actinomycetes</taxon>
        <taxon>Micromonosporales</taxon>
        <taxon>Micromonosporaceae</taxon>
        <taxon>Catenuloplanes</taxon>
    </lineage>
</organism>
<comment type="subcellular location">
    <subcellularLocation>
        <location evidence="1">Secreted</location>
        <location evidence="1">Extracellular space</location>
        <location evidence="1">Extracellular matrix</location>
        <location evidence="1">Basement membrane</location>
    </subcellularLocation>
</comment>
<evidence type="ECO:0000256" key="1">
    <source>
        <dbReference type="ARBA" id="ARBA00004302"/>
    </source>
</evidence>
<dbReference type="EMBL" id="JAVDYC010000001">
    <property type="protein sequence ID" value="MDR7321231.1"/>
    <property type="molecule type" value="Genomic_DNA"/>
</dbReference>
<evidence type="ECO:0000256" key="3">
    <source>
        <dbReference type="ARBA" id="ARBA00022530"/>
    </source>
</evidence>
<sequence>MGELVPMPRRGDLFSDVRGDGRVMRVSCHDESGMIVLSLWTDRQCRASFRLDGADVPRLLETLGSLRPVAPAQRLDPARQDPADLLSWDPSGLSVSAEAEIGEPEPQRVPRTGAYDVVVRPISPAPRDPGQWPPAAAG</sequence>
<name>A0AAE3ZM36_9ACTN</name>
<dbReference type="InterPro" id="IPR013015">
    <property type="entry name" value="Laminin_IV_B"/>
</dbReference>
<gene>
    <name evidence="6" type="ORF">J2S44_001481</name>
</gene>